<evidence type="ECO:0000313" key="3">
    <source>
        <dbReference type="Proteomes" id="UP000298030"/>
    </source>
</evidence>
<feature type="compositionally biased region" description="Acidic residues" evidence="1">
    <location>
        <begin position="274"/>
        <end position="293"/>
    </location>
</feature>
<keyword evidence="3" id="KW-1185">Reference proteome</keyword>
<dbReference type="Proteomes" id="UP000298030">
    <property type="component" value="Unassembled WGS sequence"/>
</dbReference>
<accession>A0A4Y7SD15</accession>
<feature type="compositionally biased region" description="Low complexity" evidence="1">
    <location>
        <begin position="63"/>
        <end position="89"/>
    </location>
</feature>
<dbReference type="STRING" id="71717.A0A4Y7SD15"/>
<feature type="region of interest" description="Disordered" evidence="1">
    <location>
        <begin position="49"/>
        <end position="103"/>
    </location>
</feature>
<comment type="caution">
    <text evidence="2">The sequence shown here is derived from an EMBL/GenBank/DDBJ whole genome shotgun (WGS) entry which is preliminary data.</text>
</comment>
<feature type="compositionally biased region" description="Polar residues" evidence="1">
    <location>
        <begin position="231"/>
        <end position="247"/>
    </location>
</feature>
<dbReference type="EMBL" id="QPFP01000194">
    <property type="protein sequence ID" value="TEB19378.1"/>
    <property type="molecule type" value="Genomic_DNA"/>
</dbReference>
<feature type="compositionally biased region" description="Basic residues" evidence="1">
    <location>
        <begin position="256"/>
        <end position="268"/>
    </location>
</feature>
<feature type="region of interest" description="Disordered" evidence="1">
    <location>
        <begin position="327"/>
        <end position="356"/>
    </location>
</feature>
<dbReference type="OrthoDB" id="3269723at2759"/>
<protein>
    <submittedName>
        <fullName evidence="2">Uncharacterized protein</fullName>
    </submittedName>
</protein>
<evidence type="ECO:0000313" key="2">
    <source>
        <dbReference type="EMBL" id="TEB19378.1"/>
    </source>
</evidence>
<dbReference type="AlphaFoldDB" id="A0A4Y7SD15"/>
<sequence>MGDKFLLRSLKLAQQPIAYFGFYGPSICPRSSCRQWRSSVEETTAIHAALTPDGSFDPITALTETPGRPPTTSTTPTPSTTTPPTAPAGAEHDDNEEESAQPRHQGGLCAFIGSKADLGYSIPLITAPGYGSSTSALLPTIRSHPTTYALSLSSRRTYPLRRTNSRTSSHAPDEHSISSPAVPNRPVLVPLHNLRRLPSRTFGPTSRNEKDTVMRESSHLVHVGAKRKRVASSNENVNAQARQTRPSPETEERGQRARVQRHGTRSPSRRFADSEEEEVLDGEEEELEEDEETTLGELVRLYRVGGLPEDPELLTKAEIIEVIIEARDEETASLPPSSPPGRTDAASSDYSSDDGN</sequence>
<feature type="non-terminal residue" evidence="2">
    <location>
        <position position="356"/>
    </location>
</feature>
<reference evidence="2 3" key="1">
    <citation type="journal article" date="2019" name="Nat. Ecol. Evol.">
        <title>Megaphylogeny resolves global patterns of mushroom evolution.</title>
        <authorList>
            <person name="Varga T."/>
            <person name="Krizsan K."/>
            <person name="Foldi C."/>
            <person name="Dima B."/>
            <person name="Sanchez-Garcia M."/>
            <person name="Sanchez-Ramirez S."/>
            <person name="Szollosi G.J."/>
            <person name="Szarkandi J.G."/>
            <person name="Papp V."/>
            <person name="Albert L."/>
            <person name="Andreopoulos W."/>
            <person name="Angelini C."/>
            <person name="Antonin V."/>
            <person name="Barry K.W."/>
            <person name="Bougher N.L."/>
            <person name="Buchanan P."/>
            <person name="Buyck B."/>
            <person name="Bense V."/>
            <person name="Catcheside P."/>
            <person name="Chovatia M."/>
            <person name="Cooper J."/>
            <person name="Damon W."/>
            <person name="Desjardin D."/>
            <person name="Finy P."/>
            <person name="Geml J."/>
            <person name="Haridas S."/>
            <person name="Hughes K."/>
            <person name="Justo A."/>
            <person name="Karasinski D."/>
            <person name="Kautmanova I."/>
            <person name="Kiss B."/>
            <person name="Kocsube S."/>
            <person name="Kotiranta H."/>
            <person name="LaButti K.M."/>
            <person name="Lechner B.E."/>
            <person name="Liimatainen K."/>
            <person name="Lipzen A."/>
            <person name="Lukacs Z."/>
            <person name="Mihaltcheva S."/>
            <person name="Morgado L.N."/>
            <person name="Niskanen T."/>
            <person name="Noordeloos M.E."/>
            <person name="Ohm R.A."/>
            <person name="Ortiz-Santana B."/>
            <person name="Ovrebo C."/>
            <person name="Racz N."/>
            <person name="Riley R."/>
            <person name="Savchenko A."/>
            <person name="Shiryaev A."/>
            <person name="Soop K."/>
            <person name="Spirin V."/>
            <person name="Szebenyi C."/>
            <person name="Tomsovsky M."/>
            <person name="Tulloss R.E."/>
            <person name="Uehling J."/>
            <person name="Grigoriev I.V."/>
            <person name="Vagvolgyi C."/>
            <person name="Papp T."/>
            <person name="Martin F.M."/>
            <person name="Miettinen O."/>
            <person name="Hibbett D.S."/>
            <person name="Nagy L.G."/>
        </authorList>
    </citation>
    <scope>NUCLEOTIDE SEQUENCE [LARGE SCALE GENOMIC DNA]</scope>
    <source>
        <strain evidence="2 3">FP101781</strain>
    </source>
</reference>
<gene>
    <name evidence="2" type="ORF">FA13DRAFT_1718866</name>
</gene>
<name>A0A4Y7SD15_COPMI</name>
<feature type="compositionally biased region" description="Basic and acidic residues" evidence="1">
    <location>
        <begin position="207"/>
        <end position="219"/>
    </location>
</feature>
<proteinExistence type="predicted"/>
<evidence type="ECO:0000256" key="1">
    <source>
        <dbReference type="SAM" id="MobiDB-lite"/>
    </source>
</evidence>
<organism evidence="2 3">
    <name type="scientific">Coprinellus micaceus</name>
    <name type="common">Glistening ink-cap mushroom</name>
    <name type="synonym">Coprinus micaceus</name>
    <dbReference type="NCBI Taxonomy" id="71717"/>
    <lineage>
        <taxon>Eukaryota</taxon>
        <taxon>Fungi</taxon>
        <taxon>Dikarya</taxon>
        <taxon>Basidiomycota</taxon>
        <taxon>Agaricomycotina</taxon>
        <taxon>Agaricomycetes</taxon>
        <taxon>Agaricomycetidae</taxon>
        <taxon>Agaricales</taxon>
        <taxon>Agaricineae</taxon>
        <taxon>Psathyrellaceae</taxon>
        <taxon>Coprinellus</taxon>
    </lineage>
</organism>
<feature type="region of interest" description="Disordered" evidence="1">
    <location>
        <begin position="155"/>
        <end position="293"/>
    </location>
</feature>